<organism evidence="6 7">
    <name type="scientific">Lysinibacillus zambalensis</name>
    <dbReference type="NCBI Taxonomy" id="3160866"/>
    <lineage>
        <taxon>Bacteria</taxon>
        <taxon>Bacillati</taxon>
        <taxon>Bacillota</taxon>
        <taxon>Bacilli</taxon>
        <taxon>Bacillales</taxon>
        <taxon>Bacillaceae</taxon>
        <taxon>Lysinibacillus</taxon>
    </lineage>
</organism>
<evidence type="ECO:0000313" key="6">
    <source>
        <dbReference type="EMBL" id="MEQ6355893.1"/>
    </source>
</evidence>
<evidence type="ECO:0000256" key="2">
    <source>
        <dbReference type="ARBA" id="ARBA00022741"/>
    </source>
</evidence>
<dbReference type="InterPro" id="IPR050206">
    <property type="entry name" value="FtsK/SpoIIIE/SftA"/>
</dbReference>
<dbReference type="InterPro" id="IPR002543">
    <property type="entry name" value="FtsK_dom"/>
</dbReference>
<dbReference type="PANTHER" id="PTHR22683:SF41">
    <property type="entry name" value="DNA TRANSLOCASE FTSK"/>
    <property type="match status" value="1"/>
</dbReference>
<dbReference type="SUPFAM" id="SSF52540">
    <property type="entry name" value="P-loop containing nucleoside triphosphate hydrolases"/>
    <property type="match status" value="1"/>
</dbReference>
<evidence type="ECO:0000256" key="4">
    <source>
        <dbReference type="PROSITE-ProRule" id="PRU00289"/>
    </source>
</evidence>
<dbReference type="Pfam" id="PF01580">
    <property type="entry name" value="FtsK_SpoIIIE"/>
    <property type="match status" value="1"/>
</dbReference>
<dbReference type="EMBL" id="JBEGDG010000010">
    <property type="protein sequence ID" value="MEQ6355893.1"/>
    <property type="molecule type" value="Genomic_DNA"/>
</dbReference>
<keyword evidence="7" id="KW-1185">Reference proteome</keyword>
<protein>
    <submittedName>
        <fullName evidence="6">FtsK/SpoIIIE domain-containing protein</fullName>
    </submittedName>
</protein>
<dbReference type="Proteomes" id="UP001478862">
    <property type="component" value="Unassembled WGS sequence"/>
</dbReference>
<reference evidence="6 7" key="1">
    <citation type="submission" date="2024-06" db="EMBL/GenBank/DDBJ databases">
        <title>Lysinibacillus zambalefons sp. nov., a Novel Firmicute Isolated from the Poon Bato Zambales Hyperalkaline Spring.</title>
        <authorList>
            <person name="Aja J.A."/>
            <person name="Lazaro J.E.H."/>
            <person name="Llorin L.D."/>
            <person name="Lim K.R."/>
            <person name="Teodosio J."/>
            <person name="Dalisay D.S."/>
        </authorList>
    </citation>
    <scope>NUCLEOTIDE SEQUENCE [LARGE SCALE GENOMIC DNA]</scope>
    <source>
        <strain evidence="6 7">M3</strain>
    </source>
</reference>
<comment type="subcellular location">
    <subcellularLocation>
        <location evidence="1">Membrane</location>
        <topology evidence="1">Multi-pass membrane protein</topology>
    </subcellularLocation>
</comment>
<keyword evidence="2 4" id="KW-0547">Nucleotide-binding</keyword>
<dbReference type="PANTHER" id="PTHR22683">
    <property type="entry name" value="SPORULATION PROTEIN RELATED"/>
    <property type="match status" value="1"/>
</dbReference>
<sequence length="432" mass="49433">MLFEILTTSLMGGIALKAFTKSRGLSSNDSGKIQRIMSLSGLNVRDGKDTLTTQLVKKKQYEWGWEYKYRIPLGRSFSDYEAKLKVFEDGLNNRRKNITFNDLRQLNFDKDILLQLQKLWKAKLTEQKEIELSYDGLLIIRVYDMPLTREVAFTPGEGWRVPVGVTRALNEFKYHDFELIPHLVLGGATRYGKSNFINSMICSLLQSKPNHVELFLIDLKGGVELCDYENIKQTVSIAYEPEEALNTLQLAYEQMREIQRELRLKGNKNVQEGNIKDRYFIIVDEVGELNPAEAVTREERFLKQECQTLMSQIARLGAGLGFRQILATQYPTGDVIPRQCKQNSDAKLSFRVQSATASRVVLDETGAELLPQIKGRAIYQTADKREILQTPLITSDTIQSIILPHIKGEEVTHEKETFIEPRRVDTVTFTEV</sequence>
<dbReference type="InterPro" id="IPR027417">
    <property type="entry name" value="P-loop_NTPase"/>
</dbReference>
<dbReference type="RefSeq" id="WP_349660405.1">
    <property type="nucleotide sequence ID" value="NZ_JBEGDG010000010.1"/>
</dbReference>
<gene>
    <name evidence="6" type="ORF">ABNX05_14785</name>
</gene>
<evidence type="ECO:0000259" key="5">
    <source>
        <dbReference type="PROSITE" id="PS50901"/>
    </source>
</evidence>
<feature type="domain" description="FtsK" evidence="5">
    <location>
        <begin position="169"/>
        <end position="359"/>
    </location>
</feature>
<dbReference type="PROSITE" id="PS50901">
    <property type="entry name" value="FTSK"/>
    <property type="match status" value="1"/>
</dbReference>
<evidence type="ECO:0000313" key="7">
    <source>
        <dbReference type="Proteomes" id="UP001478862"/>
    </source>
</evidence>
<keyword evidence="3 4" id="KW-0067">ATP-binding</keyword>
<proteinExistence type="predicted"/>
<feature type="binding site" evidence="4">
    <location>
        <begin position="187"/>
        <end position="194"/>
    </location>
    <ligand>
        <name>ATP</name>
        <dbReference type="ChEBI" id="CHEBI:30616"/>
    </ligand>
</feature>
<evidence type="ECO:0000256" key="3">
    <source>
        <dbReference type="ARBA" id="ARBA00022840"/>
    </source>
</evidence>
<accession>A0ABV1MXC6</accession>
<dbReference type="Gene3D" id="3.40.50.300">
    <property type="entry name" value="P-loop containing nucleotide triphosphate hydrolases"/>
    <property type="match status" value="1"/>
</dbReference>
<name>A0ABV1MXC6_9BACI</name>
<evidence type="ECO:0000256" key="1">
    <source>
        <dbReference type="ARBA" id="ARBA00004141"/>
    </source>
</evidence>
<comment type="caution">
    <text evidence="6">The sequence shown here is derived from an EMBL/GenBank/DDBJ whole genome shotgun (WGS) entry which is preliminary data.</text>
</comment>